<gene>
    <name evidence="2" type="ORF">CYMTET_54977</name>
</gene>
<dbReference type="AlphaFoldDB" id="A0AAE0BE54"/>
<keyword evidence="3" id="KW-1185">Reference proteome</keyword>
<evidence type="ECO:0000313" key="3">
    <source>
        <dbReference type="Proteomes" id="UP001190700"/>
    </source>
</evidence>
<name>A0AAE0BE54_9CHLO</name>
<dbReference type="Proteomes" id="UP001190700">
    <property type="component" value="Unassembled WGS sequence"/>
</dbReference>
<reference evidence="2 3" key="1">
    <citation type="journal article" date="2015" name="Genome Biol. Evol.">
        <title>Comparative Genomics of a Bacterivorous Green Alga Reveals Evolutionary Causalities and Consequences of Phago-Mixotrophic Mode of Nutrition.</title>
        <authorList>
            <person name="Burns J.A."/>
            <person name="Paasch A."/>
            <person name="Narechania A."/>
            <person name="Kim E."/>
        </authorList>
    </citation>
    <scope>NUCLEOTIDE SEQUENCE [LARGE SCALE GENOMIC DNA]</scope>
    <source>
        <strain evidence="2 3">PLY_AMNH</strain>
    </source>
</reference>
<feature type="compositionally biased region" description="Polar residues" evidence="1">
    <location>
        <begin position="7"/>
        <end position="17"/>
    </location>
</feature>
<organism evidence="2 3">
    <name type="scientific">Cymbomonas tetramitiformis</name>
    <dbReference type="NCBI Taxonomy" id="36881"/>
    <lineage>
        <taxon>Eukaryota</taxon>
        <taxon>Viridiplantae</taxon>
        <taxon>Chlorophyta</taxon>
        <taxon>Pyramimonadophyceae</taxon>
        <taxon>Pyramimonadales</taxon>
        <taxon>Pyramimonadaceae</taxon>
        <taxon>Cymbomonas</taxon>
    </lineage>
</organism>
<evidence type="ECO:0000256" key="1">
    <source>
        <dbReference type="SAM" id="MobiDB-lite"/>
    </source>
</evidence>
<dbReference type="EMBL" id="LGRX02035461">
    <property type="protein sequence ID" value="KAK3234782.1"/>
    <property type="molecule type" value="Genomic_DNA"/>
</dbReference>
<proteinExistence type="predicted"/>
<evidence type="ECO:0000313" key="2">
    <source>
        <dbReference type="EMBL" id="KAK3234782.1"/>
    </source>
</evidence>
<protein>
    <submittedName>
        <fullName evidence="2">Uncharacterized protein</fullName>
    </submittedName>
</protein>
<sequence>MADPFNLSASNPFASKLSSREQNEAQTTFTNEDFLANLGLDWVCPCHCGEDSNEVLVSEDLLTKTIGDKPGRFQSDWGQRQGGDEEAIRGCEQGIVYVGPEGEPLAALPVHFSNSSGPQKRYSL</sequence>
<comment type="caution">
    <text evidence="2">The sequence shown here is derived from an EMBL/GenBank/DDBJ whole genome shotgun (WGS) entry which is preliminary data.</text>
</comment>
<feature type="region of interest" description="Disordered" evidence="1">
    <location>
        <begin position="1"/>
        <end position="25"/>
    </location>
</feature>
<accession>A0AAE0BE54</accession>